<dbReference type="InterPro" id="IPR027483">
    <property type="entry name" value="PInositol-4-P-4/5-kinase_C_sf"/>
</dbReference>
<dbReference type="SUPFAM" id="SSF56104">
    <property type="entry name" value="SAICAR synthase-like"/>
    <property type="match status" value="1"/>
</dbReference>
<evidence type="ECO:0000259" key="12">
    <source>
        <dbReference type="PROSITE" id="PS50178"/>
    </source>
</evidence>
<dbReference type="PANTHER" id="PTHR45748:SF7">
    <property type="entry name" value="1-PHOSPHATIDYLINOSITOL 3-PHOSPHATE 5-KINASE-RELATED"/>
    <property type="match status" value="1"/>
</dbReference>
<feature type="compositionally biased region" description="Low complexity" evidence="11">
    <location>
        <begin position="2448"/>
        <end position="2458"/>
    </location>
</feature>
<evidence type="ECO:0000256" key="1">
    <source>
        <dbReference type="ARBA" id="ARBA00012009"/>
    </source>
</evidence>
<dbReference type="InterPro" id="IPR002423">
    <property type="entry name" value="Cpn60/GroEL/TCP-1"/>
</dbReference>
<feature type="compositionally biased region" description="Low complexity" evidence="11">
    <location>
        <begin position="460"/>
        <end position="478"/>
    </location>
</feature>
<feature type="compositionally biased region" description="Polar residues" evidence="11">
    <location>
        <begin position="532"/>
        <end position="541"/>
    </location>
</feature>
<feature type="compositionally biased region" description="Low complexity" evidence="11">
    <location>
        <begin position="1780"/>
        <end position="1799"/>
    </location>
</feature>
<keyword evidence="15" id="KW-1185">Reference proteome</keyword>
<dbReference type="Gene3D" id="3.30.40.10">
    <property type="entry name" value="Zinc/RING finger domain, C3HC4 (zinc finger)"/>
    <property type="match status" value="1"/>
</dbReference>
<evidence type="ECO:0000256" key="7">
    <source>
        <dbReference type="ARBA" id="ARBA00022833"/>
    </source>
</evidence>
<keyword evidence="3" id="KW-0479">Metal-binding</keyword>
<feature type="compositionally biased region" description="Polar residues" evidence="11">
    <location>
        <begin position="2175"/>
        <end position="2210"/>
    </location>
</feature>
<keyword evidence="2 10" id="KW-0808">Transferase</keyword>
<evidence type="ECO:0000313" key="14">
    <source>
        <dbReference type="EMBL" id="CAK7236319.1"/>
    </source>
</evidence>
<evidence type="ECO:0000256" key="8">
    <source>
        <dbReference type="ARBA" id="ARBA00022840"/>
    </source>
</evidence>
<feature type="compositionally biased region" description="Basic and acidic residues" evidence="11">
    <location>
        <begin position="2113"/>
        <end position="2126"/>
    </location>
</feature>
<dbReference type="SUPFAM" id="SSF52029">
    <property type="entry name" value="GroEL apical domain-like"/>
    <property type="match status" value="1"/>
</dbReference>
<feature type="domain" description="FYVE-type" evidence="12">
    <location>
        <begin position="376"/>
        <end position="435"/>
    </location>
</feature>
<dbReference type="InterPro" id="IPR002498">
    <property type="entry name" value="PInositol-4-P-4/5-kinase_core"/>
</dbReference>
<feature type="compositionally biased region" description="Low complexity" evidence="11">
    <location>
        <begin position="301"/>
        <end position="316"/>
    </location>
</feature>
<dbReference type="SMART" id="SM00064">
    <property type="entry name" value="FYVE"/>
    <property type="match status" value="1"/>
</dbReference>
<dbReference type="EC" id="2.7.1.150" evidence="1"/>
<feature type="region of interest" description="Disordered" evidence="11">
    <location>
        <begin position="1678"/>
        <end position="1957"/>
    </location>
</feature>
<keyword evidence="8 10" id="KW-0067">ATP-binding</keyword>
<feature type="region of interest" description="Disordered" evidence="11">
    <location>
        <begin position="2348"/>
        <end position="2465"/>
    </location>
</feature>
<reference evidence="14 15" key="1">
    <citation type="submission" date="2024-01" db="EMBL/GenBank/DDBJ databases">
        <authorList>
            <person name="Allen C."/>
            <person name="Tagirdzhanova G."/>
        </authorList>
    </citation>
    <scope>NUCLEOTIDE SEQUENCE [LARGE SCALE GENOMIC DNA]</scope>
</reference>
<dbReference type="SUPFAM" id="SSF57903">
    <property type="entry name" value="FYVE/PHD zinc finger"/>
    <property type="match status" value="1"/>
</dbReference>
<feature type="domain" description="PIPK" evidence="13">
    <location>
        <begin position="2428"/>
        <end position="2759"/>
    </location>
</feature>
<dbReference type="Gene3D" id="3.30.800.10">
    <property type="entry name" value="Phosphatidylinositol Phosphate Kinase II Beta"/>
    <property type="match status" value="1"/>
</dbReference>
<dbReference type="InterPro" id="IPR027409">
    <property type="entry name" value="GroEL-like_apical_dom_sf"/>
</dbReference>
<feature type="compositionally biased region" description="Polar residues" evidence="11">
    <location>
        <begin position="1916"/>
        <end position="1927"/>
    </location>
</feature>
<feature type="compositionally biased region" description="Basic and acidic residues" evidence="11">
    <location>
        <begin position="1800"/>
        <end position="1815"/>
    </location>
</feature>
<keyword evidence="5 9" id="KW-0863">Zinc-finger</keyword>
<feature type="compositionally biased region" description="Polar residues" evidence="11">
    <location>
        <begin position="1696"/>
        <end position="1717"/>
    </location>
</feature>
<dbReference type="SMART" id="SM00330">
    <property type="entry name" value="PIPKc"/>
    <property type="match status" value="1"/>
</dbReference>
<feature type="compositionally biased region" description="Basic and acidic residues" evidence="11">
    <location>
        <begin position="2060"/>
        <end position="2075"/>
    </location>
</feature>
<feature type="region of interest" description="Disordered" evidence="11">
    <location>
        <begin position="1114"/>
        <end position="1153"/>
    </location>
</feature>
<feature type="region of interest" description="Disordered" evidence="11">
    <location>
        <begin position="663"/>
        <end position="740"/>
    </location>
</feature>
<feature type="compositionally biased region" description="Polar residues" evidence="11">
    <location>
        <begin position="1063"/>
        <end position="1082"/>
    </location>
</feature>
<evidence type="ECO:0000256" key="11">
    <source>
        <dbReference type="SAM" id="MobiDB-lite"/>
    </source>
</evidence>
<evidence type="ECO:0000256" key="5">
    <source>
        <dbReference type="ARBA" id="ARBA00022771"/>
    </source>
</evidence>
<feature type="compositionally biased region" description="Basic and acidic residues" evidence="11">
    <location>
        <begin position="2164"/>
        <end position="2173"/>
    </location>
</feature>
<evidence type="ECO:0000256" key="6">
    <source>
        <dbReference type="ARBA" id="ARBA00022777"/>
    </source>
</evidence>
<dbReference type="CDD" id="cd03334">
    <property type="entry name" value="Fab1_TCP"/>
    <property type="match status" value="1"/>
</dbReference>
<evidence type="ECO:0000259" key="13">
    <source>
        <dbReference type="PROSITE" id="PS51455"/>
    </source>
</evidence>
<dbReference type="PANTHER" id="PTHR45748">
    <property type="entry name" value="1-PHOSPHATIDYLINOSITOL 3-PHOSPHATE 5-KINASE-RELATED"/>
    <property type="match status" value="1"/>
</dbReference>
<feature type="compositionally biased region" description="Low complexity" evidence="11">
    <location>
        <begin position="131"/>
        <end position="142"/>
    </location>
</feature>
<evidence type="ECO:0000256" key="10">
    <source>
        <dbReference type="PROSITE-ProRule" id="PRU00781"/>
    </source>
</evidence>
<proteinExistence type="predicted"/>
<feature type="compositionally biased region" description="Basic and acidic residues" evidence="11">
    <location>
        <begin position="1732"/>
        <end position="1752"/>
    </location>
</feature>
<feature type="region of interest" description="Disordered" evidence="11">
    <location>
        <begin position="102"/>
        <end position="215"/>
    </location>
</feature>
<dbReference type="InterPro" id="IPR017455">
    <property type="entry name" value="Znf_FYVE-rel"/>
</dbReference>
<feature type="compositionally biased region" description="Basic and acidic residues" evidence="11">
    <location>
        <begin position="1879"/>
        <end position="1889"/>
    </location>
</feature>
<feature type="region of interest" description="Disordered" evidence="11">
    <location>
        <begin position="1062"/>
        <end position="1102"/>
    </location>
</feature>
<organism evidence="14 15">
    <name type="scientific">Sporothrix bragantina</name>
    <dbReference type="NCBI Taxonomy" id="671064"/>
    <lineage>
        <taxon>Eukaryota</taxon>
        <taxon>Fungi</taxon>
        <taxon>Dikarya</taxon>
        <taxon>Ascomycota</taxon>
        <taxon>Pezizomycotina</taxon>
        <taxon>Sordariomycetes</taxon>
        <taxon>Sordariomycetidae</taxon>
        <taxon>Ophiostomatales</taxon>
        <taxon>Ophiostomataceae</taxon>
        <taxon>Sporothrix</taxon>
    </lineage>
</organism>
<dbReference type="PROSITE" id="PS50178">
    <property type="entry name" value="ZF_FYVE"/>
    <property type="match status" value="1"/>
</dbReference>
<dbReference type="Pfam" id="PF01504">
    <property type="entry name" value="PIP5K"/>
    <property type="match status" value="2"/>
</dbReference>
<feature type="region of interest" description="Disordered" evidence="11">
    <location>
        <begin position="2016"/>
        <end position="2249"/>
    </location>
</feature>
<feature type="compositionally biased region" description="Low complexity" evidence="11">
    <location>
        <begin position="2396"/>
        <end position="2406"/>
    </location>
</feature>
<dbReference type="PROSITE" id="PS51455">
    <property type="entry name" value="PIPK"/>
    <property type="match status" value="1"/>
</dbReference>
<evidence type="ECO:0000256" key="9">
    <source>
        <dbReference type="PROSITE-ProRule" id="PRU00091"/>
    </source>
</evidence>
<feature type="region of interest" description="Disordered" evidence="11">
    <location>
        <begin position="1"/>
        <end position="21"/>
    </location>
</feature>
<feature type="compositionally biased region" description="Polar residues" evidence="11">
    <location>
        <begin position="108"/>
        <end position="130"/>
    </location>
</feature>
<feature type="compositionally biased region" description="Basic and acidic residues" evidence="11">
    <location>
        <begin position="2215"/>
        <end position="2228"/>
    </location>
</feature>
<keyword evidence="7" id="KW-0862">Zinc</keyword>
<evidence type="ECO:0000256" key="3">
    <source>
        <dbReference type="ARBA" id="ARBA00022723"/>
    </source>
</evidence>
<keyword evidence="4 10" id="KW-0547">Nucleotide-binding</keyword>
<dbReference type="InterPro" id="IPR013083">
    <property type="entry name" value="Znf_RING/FYVE/PHD"/>
</dbReference>
<feature type="compositionally biased region" description="Basic and acidic residues" evidence="11">
    <location>
        <begin position="2414"/>
        <end position="2424"/>
    </location>
</feature>
<dbReference type="Pfam" id="PF01363">
    <property type="entry name" value="FYVE"/>
    <property type="match status" value="1"/>
</dbReference>
<dbReference type="InterPro" id="IPR027484">
    <property type="entry name" value="PInositol-4-P-5-kinase_N"/>
</dbReference>
<feature type="compositionally biased region" description="Low complexity" evidence="11">
    <location>
        <begin position="1126"/>
        <end position="1153"/>
    </location>
</feature>
<dbReference type="Proteomes" id="UP001642406">
    <property type="component" value="Unassembled WGS sequence"/>
</dbReference>
<dbReference type="Gene3D" id="3.50.7.10">
    <property type="entry name" value="GroEL"/>
    <property type="match status" value="1"/>
</dbReference>
<feature type="compositionally biased region" description="Polar residues" evidence="11">
    <location>
        <begin position="2429"/>
        <end position="2438"/>
    </location>
</feature>
<feature type="compositionally biased region" description="Low complexity" evidence="11">
    <location>
        <begin position="177"/>
        <end position="208"/>
    </location>
</feature>
<keyword evidence="6 10" id="KW-0418">Kinase</keyword>
<dbReference type="InterPro" id="IPR000306">
    <property type="entry name" value="Znf_FYVE"/>
</dbReference>
<protein>
    <recommendedName>
        <fullName evidence="1">1-phosphatidylinositol-3-phosphate 5-kinase</fullName>
        <ecNumber evidence="1">2.7.1.150</ecNumber>
    </recommendedName>
</protein>
<accession>A0ABP0CVY7</accession>
<dbReference type="EMBL" id="CAWUHC010000157">
    <property type="protein sequence ID" value="CAK7236319.1"/>
    <property type="molecule type" value="Genomic_DNA"/>
</dbReference>
<sequence>MSSSKNPPASPSVLSIPFDRRSRRGSIGSMSIASVVDKEQLAQTLDKIHNSASQSDVLTTFNDFSAPPTAAPVTENKGSAGELVQQGLSGFYSRLKEAVVGGKAVSGEDSSTGQQDAAPSKPQTSTAPHTSSHTRSKSSVSSIPRVDGGSGPSNAVYSSHLSSELPSTATSSEAYLQQQQQQPPPQSSKTLSMTTLSLSTSKSGQKLTGSASQALPKLGRGEASAAVVDPAGGTGVFDMPRDLVKQANNYDEPASASDGTAPVAVPGPSSTSRQTRDEGKMPVVIDRLSMPGGLGGKRSPSVATDAGTAASSSISTSAHDSVYHESFAHDERPQQLQSGQMRIPGTTTNEGAPEMVSARLENMRKQILSKDFWMADETCKECFRCGDPFSAFRRKHHCRTCGWIFDGKCTSTISGQKFGVPGNLRVCKNCLEIINRRYDSGSEESDDPRLTTLLRSNTASSVKPPVSVTVSRTKSSSTNDDGSSMLERIADDEDDTRSTTTPMMAIPATRRKGDPSNRNSAILEIDAPQLSRPGSSRSLKSLNAVRPPSSGHIRHHSKANFHWPHAHTHTHKATTTTPPMPPVEDRVPFRKDVADEMARKSKLPAFHDDNIIDPELAPYMSDESSGDEQMSIFATMASAGNEIPSSSLDPDRSNFGPFLSAASRKHRTRGEKSISGISFTSRSGPNTNNNGGAGIGALDKDDTPHSARVQGRLRNMSSASVTAGQHHLRSPRAKAGTTFKGPSLSSDALGLFDSPGGGGGGGGSYEGALSTRGVVARPKQSKLSAPSLKHIKRMFRQLLNDASVPNPAAWEKALIPLLRRCADDVDPNTREGDRMDIRHYVKLKKIPGGKPSDSSYVSGVIFTKNLALKSMPRRIAHPRILIVSFPIEYQRQQQHQFMSLEPVMSQEKEFLKMVVARIRNHQPEVVLAQRNVAGLALQSLAEAGIAVAYNVKASVIGAVSRCTGTPIISSMDMLSLPITVGRCAEFEVKTFVNNDLPGRKKTYIFLSGCEKFLGCTLALRGTSTALLSRMKQITEFMVYVVYSLKLESCLLSDAVVQMPAAIGSSSTTAKPTTARQSTNGSLPLTIATGAGGESLNSAERSPAASTMLLTDVDSVHTSQPEAGGLQTSQPSSQPTSQPADGPAVAASVEEEAPVGSAVLEKTAETTAENPPAPVEPAQTQILGQSTPSLLSLQDGDSQVLQLRTSHEDVPAPTFYSDMVEKYKTKILSASPFVKFTQPYLLVKAREQETRLIYLKKLRDQDIIEEERDDEDAASKKNPQKQFQLINPEMVHEIGRKAPRQIMEVLHAVHDAEYDKALYAYQTMTRQWENYIQGNLDLFDPYVHQNIVVLYSLTCTETKIPCLEPGLIGISFFDELPEPAGPMDADCTLGQYVQDLCDSAEELCHANGCDRPMWQHHRTYVHGEARVTFFVEPEAKLPSPPEIGGTGGDDSPSMQEEDEDTIYLWSYCKLCKRDLTVKPLSPSAWKYSFGKYLELLFWSRGLRLADSTGCPHDCQKDHIRYFHVRGSSVRIHYDPIDLLELVVPRARITWKVDHDLKLKNDIFGKTQERWLRFITSVKTRIKGIRIDSVLPEKEKDCRAEVERLAKKAHEEHIQVLRGLERAYMQSKHYEIIPLNATIRTMAEKIAEWDAAFAKFEADYLSDKDVRQLTVIQLRKMFTDTDSSSGSGSGSAGTGSTLVNSETESKTPTSAGTTNQGSFAESDEKTSPSTSQPADEKAGDKKAEDSKPVEERQGEVVVPSEQVVSLDLATPISPTMVKADLVPTTEAPSTTAPTMTAVAVNPDKEEKKLEKPEDEAQKPQPPAEKTNEEPPIASAEPVPAAPMTLPTSALPVPSATSRSTSPSKASRAGAPPLISQQSLTEKVEQLRREFKAQSAELNHAAQSLASNGDNNGSSNSNPQELVTPQASPSKPQPRPVPEPRNAAVAAQARKSGPLVSPPMVRAISQPVGVVPRLKHGAPKDGKVALGDGPGSGTDPTSGVVGPAKVEKKFSDRIGLTALKNHRKAGQSAIPRFVHSGGGGGTSGSAAKRDAKKVTSLTQHFEQLSREFEKERNRERRQQAAKMHHPRAYVPKSSARATVEVYDSVDQAVQEPGPTDDEHLFASQHSDHSHHSRPAVPEAETNKEAGAAAAAADERSTVASHVPEPGHALKEADEAGKTTGQQPTSENAQTDTAEGSQQTSPTETDAQPSQTEVATEGETDHDHDNDQKDKSAAGSDDEEGGSSYADQSLEDILPDVETIAEHLEPSGTVPTELQQDKKSNLMKMLSNFWAERSASGWPELEYPLRPTDHIFIDSDVIVREDEPSSLIAFALSSEDYIAKLEDIWRQGRRADAPKRNDNNDGDTGDDNENEERDGDADDENEEGDDDDSGDDQGDELVMKASKGSKAAKAVDAEEMPLEDRSQNKTKDAQNVLVASNSTGQDELQPRKSSRADNTNNANASTNPPPHVVIAPPITIDEEELERSLLRPTGTHLKYQFTEGSARMMCKIFYAEQFDALRRKCGVADRIIESLSRCLKWDSKGGKTKSVFLKTLDDRLVMKSLSPVETAAFLRFAPSYFRIMAEALFHDLPSVIAKMLGFFQVIVKNAATGTEIKLDLLIMENLFYDRQETRKFDLKGSMRNRKIQSTGEQNEVLLDENMVEYIYESPLFAREHAKKLLWASVWNDTLFLARQNVMDYSLMVAVDESRKELVVGIIDCIRTYTWDKKLESWIKDRGFAGGGRNRPTVTSPKEYKSRFREAMDRYILQAPNSWHLFGSLGYSHPSLGQRARFEDE</sequence>
<feature type="compositionally biased region" description="Acidic residues" evidence="11">
    <location>
        <begin position="2356"/>
        <end position="2391"/>
    </location>
</feature>
<dbReference type="GO" id="GO:0000285">
    <property type="term" value="F:1-phosphatidylinositol-3-phosphate 5-kinase activity"/>
    <property type="evidence" value="ECO:0007669"/>
    <property type="project" value="UniProtKB-EC"/>
</dbReference>
<feature type="compositionally biased region" description="Low complexity" evidence="11">
    <location>
        <begin position="1904"/>
        <end position="1915"/>
    </location>
</feature>
<feature type="region of interest" description="Disordered" evidence="11">
    <location>
        <begin position="250"/>
        <end position="316"/>
    </location>
</feature>
<feature type="compositionally biased region" description="Polar residues" evidence="11">
    <location>
        <begin position="1852"/>
        <end position="1862"/>
    </location>
</feature>
<name>A0ABP0CVY7_9PEZI</name>
<dbReference type="InterPro" id="IPR044769">
    <property type="entry name" value="PIKfyve_PIPKc"/>
</dbReference>
<dbReference type="Pfam" id="PF00118">
    <property type="entry name" value="Cpn60_TCP1"/>
    <property type="match status" value="1"/>
</dbReference>
<feature type="compositionally biased region" description="Polar residues" evidence="11">
    <location>
        <begin position="152"/>
        <end position="176"/>
    </location>
</feature>
<gene>
    <name evidence="14" type="primary">MDM12_2</name>
    <name evidence="14" type="ORF">SBRCBS47491_009597</name>
</gene>
<feature type="region of interest" description="Disordered" evidence="11">
    <location>
        <begin position="440"/>
        <end position="554"/>
    </location>
</feature>
<comment type="caution">
    <text evidence="14">The sequence shown here is derived from an EMBL/GenBank/DDBJ whole genome shotgun (WGS) entry which is preliminary data.</text>
</comment>
<evidence type="ECO:0000313" key="15">
    <source>
        <dbReference type="Proteomes" id="UP001642406"/>
    </source>
</evidence>
<feature type="region of interest" description="Disordered" evidence="11">
    <location>
        <begin position="1969"/>
        <end position="2002"/>
    </location>
</feature>
<dbReference type="Gene3D" id="3.30.810.10">
    <property type="entry name" value="2-Layer Sandwich"/>
    <property type="match status" value="1"/>
</dbReference>
<evidence type="ECO:0000256" key="2">
    <source>
        <dbReference type="ARBA" id="ARBA00022679"/>
    </source>
</evidence>
<dbReference type="CDD" id="cd17300">
    <property type="entry name" value="PIPKc_PIKfyve"/>
    <property type="match status" value="1"/>
</dbReference>
<dbReference type="InterPro" id="IPR011011">
    <property type="entry name" value="Znf_FYVE_PHD"/>
</dbReference>
<evidence type="ECO:0000256" key="4">
    <source>
        <dbReference type="ARBA" id="ARBA00022741"/>
    </source>
</evidence>